<proteinExistence type="predicted"/>
<evidence type="ECO:0000313" key="2">
    <source>
        <dbReference type="Proteomes" id="UP001458880"/>
    </source>
</evidence>
<dbReference type="AlphaFoldDB" id="A0AAW1LQ54"/>
<name>A0AAW1LQ54_POPJA</name>
<evidence type="ECO:0000313" key="1">
    <source>
        <dbReference type="EMBL" id="KAK9736669.1"/>
    </source>
</evidence>
<dbReference type="EMBL" id="JASPKY010000110">
    <property type="protein sequence ID" value="KAK9736669.1"/>
    <property type="molecule type" value="Genomic_DNA"/>
</dbReference>
<reference evidence="1 2" key="1">
    <citation type="journal article" date="2024" name="BMC Genomics">
        <title>De novo assembly and annotation of Popillia japonica's genome with initial clues to its potential as an invasive pest.</title>
        <authorList>
            <person name="Cucini C."/>
            <person name="Boschi S."/>
            <person name="Funari R."/>
            <person name="Cardaioli E."/>
            <person name="Iannotti N."/>
            <person name="Marturano G."/>
            <person name="Paoli F."/>
            <person name="Bruttini M."/>
            <person name="Carapelli A."/>
            <person name="Frati F."/>
            <person name="Nardi F."/>
        </authorList>
    </citation>
    <scope>NUCLEOTIDE SEQUENCE [LARGE SCALE GENOMIC DNA]</scope>
    <source>
        <strain evidence="1">DMR45628</strain>
    </source>
</reference>
<protein>
    <submittedName>
        <fullName evidence="1">Uncharacterized protein</fullName>
    </submittedName>
</protein>
<keyword evidence="2" id="KW-1185">Reference proteome</keyword>
<gene>
    <name evidence="1" type="ORF">QE152_g11394</name>
</gene>
<dbReference type="Proteomes" id="UP001458880">
    <property type="component" value="Unassembled WGS sequence"/>
</dbReference>
<comment type="caution">
    <text evidence="1">The sequence shown here is derived from an EMBL/GenBank/DDBJ whole genome shotgun (WGS) entry which is preliminary data.</text>
</comment>
<sequence>MYLLQELETNIQKENIHTIRDSELDDIDVSHSRKRRKVDEITSYISTTVQAKEVCGTIISKIKRRFSFTGHLEVANLFSVENFEVYSSNFPIQHLDSAISTFPFLDRKKFKTELEVIYRRTDFRDVFGAVYVY</sequence>
<accession>A0AAW1LQ54</accession>
<organism evidence="1 2">
    <name type="scientific">Popillia japonica</name>
    <name type="common">Japanese beetle</name>
    <dbReference type="NCBI Taxonomy" id="7064"/>
    <lineage>
        <taxon>Eukaryota</taxon>
        <taxon>Metazoa</taxon>
        <taxon>Ecdysozoa</taxon>
        <taxon>Arthropoda</taxon>
        <taxon>Hexapoda</taxon>
        <taxon>Insecta</taxon>
        <taxon>Pterygota</taxon>
        <taxon>Neoptera</taxon>
        <taxon>Endopterygota</taxon>
        <taxon>Coleoptera</taxon>
        <taxon>Polyphaga</taxon>
        <taxon>Scarabaeiformia</taxon>
        <taxon>Scarabaeidae</taxon>
        <taxon>Rutelinae</taxon>
        <taxon>Popillia</taxon>
    </lineage>
</organism>